<dbReference type="PRINTS" id="PR00449">
    <property type="entry name" value="RASTRNSFRMNG"/>
</dbReference>
<dbReference type="PANTHER" id="PTHR45909">
    <property type="entry name" value="ADP-RIBOSYLATION FACTOR-RELATED PROTEIN 1"/>
    <property type="match status" value="1"/>
</dbReference>
<dbReference type="PROSITE" id="PS51417">
    <property type="entry name" value="ARF"/>
    <property type="match status" value="1"/>
</dbReference>
<accession>A0AAV5QPV3</accession>
<organism evidence="5 6">
    <name type="scientific">Saccharomycopsis crataegensis</name>
    <dbReference type="NCBI Taxonomy" id="43959"/>
    <lineage>
        <taxon>Eukaryota</taxon>
        <taxon>Fungi</taxon>
        <taxon>Dikarya</taxon>
        <taxon>Ascomycota</taxon>
        <taxon>Saccharomycotina</taxon>
        <taxon>Saccharomycetes</taxon>
        <taxon>Saccharomycopsidaceae</taxon>
        <taxon>Saccharomycopsis</taxon>
    </lineage>
</organism>
<dbReference type="SMART" id="SM00178">
    <property type="entry name" value="SAR"/>
    <property type="match status" value="1"/>
</dbReference>
<dbReference type="SUPFAM" id="SSF52540">
    <property type="entry name" value="P-loop containing nucleoside triphosphate hydrolases"/>
    <property type="match status" value="1"/>
</dbReference>
<protein>
    <submittedName>
        <fullName evidence="5">Arf family GTPase</fullName>
    </submittedName>
</protein>
<dbReference type="GO" id="GO:0006886">
    <property type="term" value="P:intracellular protein transport"/>
    <property type="evidence" value="ECO:0007669"/>
    <property type="project" value="TreeGrafter"/>
</dbReference>
<dbReference type="GO" id="GO:0046872">
    <property type="term" value="F:metal ion binding"/>
    <property type="evidence" value="ECO:0007669"/>
    <property type="project" value="UniProtKB-KW"/>
</dbReference>
<evidence type="ECO:0000256" key="3">
    <source>
        <dbReference type="PIRSR" id="PIRSR606689-1"/>
    </source>
</evidence>
<name>A0AAV5QPV3_9ASCO</name>
<keyword evidence="6" id="KW-1185">Reference proteome</keyword>
<dbReference type="GO" id="GO:0005525">
    <property type="term" value="F:GTP binding"/>
    <property type="evidence" value="ECO:0007669"/>
    <property type="project" value="UniProtKB-KW"/>
</dbReference>
<dbReference type="GO" id="GO:0043001">
    <property type="term" value="P:Golgi to plasma membrane protein transport"/>
    <property type="evidence" value="ECO:0007669"/>
    <property type="project" value="TreeGrafter"/>
</dbReference>
<dbReference type="GO" id="GO:0003924">
    <property type="term" value="F:GTPase activity"/>
    <property type="evidence" value="ECO:0007669"/>
    <property type="project" value="InterPro"/>
</dbReference>
<feature type="binding site" evidence="4">
    <location>
        <position position="31"/>
    </location>
    <ligand>
        <name>Mg(2+)</name>
        <dbReference type="ChEBI" id="CHEBI:18420"/>
    </ligand>
</feature>
<dbReference type="EMBL" id="BTFZ01000011">
    <property type="protein sequence ID" value="GMM36948.1"/>
    <property type="molecule type" value="Genomic_DNA"/>
</dbReference>
<feature type="binding site" evidence="3">
    <location>
        <begin position="145"/>
        <end position="148"/>
    </location>
    <ligand>
        <name>GTP</name>
        <dbReference type="ChEBI" id="CHEBI:37565"/>
    </ligand>
</feature>
<dbReference type="Proteomes" id="UP001360560">
    <property type="component" value="Unassembled WGS sequence"/>
</dbReference>
<keyword evidence="1 3" id="KW-0547">Nucleotide-binding</keyword>
<dbReference type="SMART" id="SM00177">
    <property type="entry name" value="ARF"/>
    <property type="match status" value="1"/>
</dbReference>
<feature type="binding site" evidence="4">
    <location>
        <position position="57"/>
    </location>
    <ligand>
        <name>Mg(2+)</name>
        <dbReference type="ChEBI" id="CHEBI:18420"/>
    </ligand>
</feature>
<keyword evidence="4" id="KW-0479">Metal-binding</keyword>
<evidence type="ECO:0000313" key="5">
    <source>
        <dbReference type="EMBL" id="GMM36948.1"/>
    </source>
</evidence>
<proteinExistence type="predicted"/>
<dbReference type="NCBIfam" id="TIGR00231">
    <property type="entry name" value="small_GTP"/>
    <property type="match status" value="1"/>
</dbReference>
<sequence length="210" mass="24426">MFHLVKGLYDNYNKREEYSILLLGLENSGKTTFLEKLKELYVDKNQTYKKPKRILPTVGQNVGHVKYDAKVSLKIWDLAGQAELRGMWERYFEVAHGIIFLVDSGDRSKLEECKEELMKILNPDELINDEEKQIDKSIPILMLANKQDLENHLEVEDIKEIFNKVAEHLNARDSRVLPVSGLKGDGVKEALEWMVVRLERNKSNRPPNYK</sequence>
<evidence type="ECO:0000256" key="2">
    <source>
        <dbReference type="ARBA" id="ARBA00023134"/>
    </source>
</evidence>
<dbReference type="Gene3D" id="3.40.50.300">
    <property type="entry name" value="P-loop containing nucleotide triphosphate hydrolases"/>
    <property type="match status" value="1"/>
</dbReference>
<keyword evidence="4" id="KW-0460">Magnesium</keyword>
<keyword evidence="2 3" id="KW-0342">GTP-binding</keyword>
<dbReference type="Pfam" id="PF00025">
    <property type="entry name" value="Arf"/>
    <property type="match status" value="1"/>
</dbReference>
<evidence type="ECO:0000256" key="1">
    <source>
        <dbReference type="ARBA" id="ARBA00022741"/>
    </source>
</evidence>
<feature type="binding site" evidence="3">
    <location>
        <begin position="24"/>
        <end position="31"/>
    </location>
    <ligand>
        <name>GTP</name>
        <dbReference type="ChEBI" id="CHEBI:37565"/>
    </ligand>
</feature>
<dbReference type="PANTHER" id="PTHR45909:SF1">
    <property type="entry name" value="ADP-RIBOSYLATION FACTOR-RELATED PROTEIN 1"/>
    <property type="match status" value="1"/>
</dbReference>
<dbReference type="GO" id="GO:0005794">
    <property type="term" value="C:Golgi apparatus"/>
    <property type="evidence" value="ECO:0007669"/>
    <property type="project" value="TreeGrafter"/>
</dbReference>
<evidence type="ECO:0000313" key="6">
    <source>
        <dbReference type="Proteomes" id="UP001360560"/>
    </source>
</evidence>
<gene>
    <name evidence="5" type="ORF">DASC09_042730</name>
</gene>
<evidence type="ECO:0000256" key="4">
    <source>
        <dbReference type="PIRSR" id="PIRSR606689-2"/>
    </source>
</evidence>
<comment type="caution">
    <text evidence="5">The sequence shown here is derived from an EMBL/GenBank/DDBJ whole genome shotgun (WGS) entry which is preliminary data.</text>
</comment>
<dbReference type="InterPro" id="IPR005225">
    <property type="entry name" value="Small_GTP-bd"/>
</dbReference>
<dbReference type="InterPro" id="IPR027417">
    <property type="entry name" value="P-loop_NTPase"/>
</dbReference>
<dbReference type="PROSITE" id="PS51419">
    <property type="entry name" value="RAB"/>
    <property type="match status" value="1"/>
</dbReference>
<reference evidence="5 6" key="1">
    <citation type="journal article" date="2023" name="Elife">
        <title>Identification of key yeast species and microbe-microbe interactions impacting larval growth of Drosophila in the wild.</title>
        <authorList>
            <person name="Mure A."/>
            <person name="Sugiura Y."/>
            <person name="Maeda R."/>
            <person name="Honda K."/>
            <person name="Sakurai N."/>
            <person name="Takahashi Y."/>
            <person name="Watada M."/>
            <person name="Katoh T."/>
            <person name="Gotoh A."/>
            <person name="Gotoh Y."/>
            <person name="Taniguchi I."/>
            <person name="Nakamura K."/>
            <person name="Hayashi T."/>
            <person name="Katayama T."/>
            <person name="Uemura T."/>
            <person name="Hattori Y."/>
        </authorList>
    </citation>
    <scope>NUCLEOTIDE SEQUENCE [LARGE SCALE GENOMIC DNA]</scope>
    <source>
        <strain evidence="5 6">SC-9</strain>
    </source>
</reference>
<dbReference type="InterPro" id="IPR024156">
    <property type="entry name" value="Small_GTPase_ARF"/>
</dbReference>
<feature type="binding site" evidence="3">
    <location>
        <position position="80"/>
    </location>
    <ligand>
        <name>GTP</name>
        <dbReference type="ChEBI" id="CHEBI:37565"/>
    </ligand>
</feature>
<dbReference type="GO" id="GO:0034067">
    <property type="term" value="P:protein localization to Golgi apparatus"/>
    <property type="evidence" value="ECO:0007669"/>
    <property type="project" value="TreeGrafter"/>
</dbReference>
<dbReference type="AlphaFoldDB" id="A0AAV5QPV3"/>
<dbReference type="RefSeq" id="XP_064853944.1">
    <property type="nucleotide sequence ID" value="XM_064997872.1"/>
</dbReference>
<dbReference type="GeneID" id="90074923"/>
<dbReference type="InterPro" id="IPR006689">
    <property type="entry name" value="Small_GTPase_ARF/SAR"/>
</dbReference>